<sequence>MKLAASVTKSFKENIRDWKVLLMVLMFSPFFLILMNLFYGGAPAAYHVGVLNLDAGRASIELINSLETMEGQDNSRIFKLTAFSNEGELKAKVKEKDMDLGIVIPEDYSDKLAIKSPGNHGNPALVDFYGSMGNMRYSVAAVLTADGVYKQGMDVANITLPSKISETFLEKKQPLNEFDGYVPGLIALAVLMILFTASASIVKENDQKTLLRLKLSRLGAFNFLAGICITQAIVAAGALALSYWTALGLGYRPAGEFGAVFAVGLLSSFSMVAVSLVVASFLNTVFDVLTIGCFPFFMLMFFSGSMFPLPKMNVFTIGGHSFGITDLLPLTHTANAFNQILNYGAGLEDVLFDFVMIALLTVIYFAMGLRLYQQRKLSRA</sequence>
<dbReference type="PANTHER" id="PTHR30294:SF29">
    <property type="entry name" value="MULTIDRUG ABC TRANSPORTER PERMEASE YBHS-RELATED"/>
    <property type="match status" value="1"/>
</dbReference>
<feature type="transmembrane region" description="Helical" evidence="6">
    <location>
        <begin position="223"/>
        <end position="245"/>
    </location>
</feature>
<gene>
    <name evidence="8" type="ORF">JI735_15695</name>
</gene>
<keyword evidence="3 6" id="KW-0812">Transmembrane</keyword>
<comment type="subcellular location">
    <subcellularLocation>
        <location evidence="1">Cell membrane</location>
        <topology evidence="1">Multi-pass membrane protein</topology>
    </subcellularLocation>
</comment>
<reference evidence="8 9" key="1">
    <citation type="submission" date="2021-01" db="EMBL/GenBank/DDBJ databases">
        <title>Whole genome sequence of Paenibacillus sonchi LMG 24727 for comparative genomics.</title>
        <authorList>
            <person name="Lee G."/>
            <person name="Kim M.-J."/>
            <person name="Lim K."/>
            <person name="Shin J.-H."/>
        </authorList>
    </citation>
    <scope>NUCLEOTIDE SEQUENCE [LARGE SCALE GENOMIC DNA]</scope>
    <source>
        <strain evidence="8 9">LMG 24727</strain>
    </source>
</reference>
<dbReference type="EMBL" id="CP068595">
    <property type="protein sequence ID" value="QQZ63748.1"/>
    <property type="molecule type" value="Genomic_DNA"/>
</dbReference>
<evidence type="ECO:0000256" key="1">
    <source>
        <dbReference type="ARBA" id="ARBA00004651"/>
    </source>
</evidence>
<dbReference type="PANTHER" id="PTHR30294">
    <property type="entry name" value="MEMBRANE COMPONENT OF ABC TRANSPORTER YHHJ-RELATED"/>
    <property type="match status" value="1"/>
</dbReference>
<evidence type="ECO:0000259" key="7">
    <source>
        <dbReference type="Pfam" id="PF12698"/>
    </source>
</evidence>
<dbReference type="Proteomes" id="UP000595841">
    <property type="component" value="Chromosome"/>
</dbReference>
<accession>A0A974SEP6</accession>
<keyword evidence="9" id="KW-1185">Reference proteome</keyword>
<dbReference type="GO" id="GO:0005886">
    <property type="term" value="C:plasma membrane"/>
    <property type="evidence" value="ECO:0007669"/>
    <property type="project" value="UniProtKB-SubCell"/>
</dbReference>
<evidence type="ECO:0000256" key="6">
    <source>
        <dbReference type="SAM" id="Phobius"/>
    </source>
</evidence>
<dbReference type="AlphaFoldDB" id="A0A974SEP6"/>
<keyword evidence="4 6" id="KW-1133">Transmembrane helix</keyword>
<evidence type="ECO:0000313" key="8">
    <source>
        <dbReference type="EMBL" id="QQZ63748.1"/>
    </source>
</evidence>
<proteinExistence type="predicted"/>
<name>A0A974SEP6_9BACL</name>
<dbReference type="RefSeq" id="WP_039839936.1">
    <property type="nucleotide sequence ID" value="NZ_CP068595.1"/>
</dbReference>
<dbReference type="Gene3D" id="3.40.1710.10">
    <property type="entry name" value="abc type-2 transporter like domain"/>
    <property type="match status" value="1"/>
</dbReference>
<feature type="transmembrane region" description="Helical" evidence="6">
    <location>
        <begin position="350"/>
        <end position="372"/>
    </location>
</feature>
<feature type="transmembrane region" description="Helical" evidence="6">
    <location>
        <begin position="285"/>
        <end position="307"/>
    </location>
</feature>
<dbReference type="Pfam" id="PF12698">
    <property type="entry name" value="ABC2_membrane_3"/>
    <property type="match status" value="1"/>
</dbReference>
<protein>
    <submittedName>
        <fullName evidence="8">ABC transporter permease</fullName>
    </submittedName>
</protein>
<dbReference type="InterPro" id="IPR051449">
    <property type="entry name" value="ABC-2_transporter_component"/>
</dbReference>
<dbReference type="InterPro" id="IPR013525">
    <property type="entry name" value="ABC2_TM"/>
</dbReference>
<keyword evidence="5 6" id="KW-0472">Membrane</keyword>
<organism evidence="8 9">
    <name type="scientific">Paenibacillus sonchi</name>
    <dbReference type="NCBI Taxonomy" id="373687"/>
    <lineage>
        <taxon>Bacteria</taxon>
        <taxon>Bacillati</taxon>
        <taxon>Bacillota</taxon>
        <taxon>Bacilli</taxon>
        <taxon>Bacillales</taxon>
        <taxon>Paenibacillaceae</taxon>
        <taxon>Paenibacillus</taxon>
        <taxon>Paenibacillus sonchi group</taxon>
    </lineage>
</organism>
<dbReference type="KEGG" id="pson:JI735_15695"/>
<feature type="domain" description="ABC-2 type transporter transmembrane" evidence="7">
    <location>
        <begin position="19"/>
        <end position="369"/>
    </location>
</feature>
<dbReference type="GO" id="GO:0140359">
    <property type="term" value="F:ABC-type transporter activity"/>
    <property type="evidence" value="ECO:0007669"/>
    <property type="project" value="InterPro"/>
</dbReference>
<evidence type="ECO:0000256" key="4">
    <source>
        <dbReference type="ARBA" id="ARBA00022989"/>
    </source>
</evidence>
<evidence type="ECO:0000256" key="2">
    <source>
        <dbReference type="ARBA" id="ARBA00022475"/>
    </source>
</evidence>
<feature type="transmembrane region" description="Helical" evidence="6">
    <location>
        <begin position="20"/>
        <end position="39"/>
    </location>
</feature>
<feature type="transmembrane region" description="Helical" evidence="6">
    <location>
        <begin position="257"/>
        <end position="278"/>
    </location>
</feature>
<keyword evidence="2" id="KW-1003">Cell membrane</keyword>
<evidence type="ECO:0000256" key="5">
    <source>
        <dbReference type="ARBA" id="ARBA00023136"/>
    </source>
</evidence>
<feature type="transmembrane region" description="Helical" evidence="6">
    <location>
        <begin position="181"/>
        <end position="202"/>
    </location>
</feature>
<evidence type="ECO:0000313" key="9">
    <source>
        <dbReference type="Proteomes" id="UP000595841"/>
    </source>
</evidence>
<evidence type="ECO:0000256" key="3">
    <source>
        <dbReference type="ARBA" id="ARBA00022692"/>
    </source>
</evidence>